<feature type="compositionally biased region" description="Basic and acidic residues" evidence="1">
    <location>
        <begin position="101"/>
        <end position="110"/>
    </location>
</feature>
<feature type="region of interest" description="Disordered" evidence="1">
    <location>
        <begin position="87"/>
        <end position="139"/>
    </location>
</feature>
<feature type="region of interest" description="Disordered" evidence="1">
    <location>
        <begin position="1"/>
        <end position="31"/>
    </location>
</feature>
<dbReference type="WBParaSite" id="SCUD_0000452601-mRNA-1">
    <property type="protein sequence ID" value="SCUD_0000452601-mRNA-1"/>
    <property type="gene ID" value="SCUD_0000452601"/>
</dbReference>
<feature type="compositionally biased region" description="Basic and acidic residues" evidence="1">
    <location>
        <begin position="16"/>
        <end position="31"/>
    </location>
</feature>
<reference evidence="4" key="1">
    <citation type="submission" date="2016-06" db="UniProtKB">
        <authorList>
            <consortium name="WormBaseParasite"/>
        </authorList>
    </citation>
    <scope>IDENTIFICATION</scope>
</reference>
<evidence type="ECO:0000313" key="4">
    <source>
        <dbReference type="WBParaSite" id="SCUD_0000452601-mRNA-1"/>
    </source>
</evidence>
<dbReference type="Proteomes" id="UP000279833">
    <property type="component" value="Unassembled WGS sequence"/>
</dbReference>
<accession>A0A183JP89</accession>
<dbReference type="AlphaFoldDB" id="A0A183JP89"/>
<proteinExistence type="predicted"/>
<evidence type="ECO:0000313" key="2">
    <source>
        <dbReference type="EMBL" id="VDO89480.1"/>
    </source>
</evidence>
<evidence type="ECO:0000313" key="3">
    <source>
        <dbReference type="Proteomes" id="UP000279833"/>
    </source>
</evidence>
<name>A0A183JP89_9TREM</name>
<organism evidence="4">
    <name type="scientific">Schistosoma curassoni</name>
    <dbReference type="NCBI Taxonomy" id="6186"/>
    <lineage>
        <taxon>Eukaryota</taxon>
        <taxon>Metazoa</taxon>
        <taxon>Spiralia</taxon>
        <taxon>Lophotrochozoa</taxon>
        <taxon>Platyhelminthes</taxon>
        <taxon>Trematoda</taxon>
        <taxon>Digenea</taxon>
        <taxon>Strigeidida</taxon>
        <taxon>Schistosomatoidea</taxon>
        <taxon>Schistosomatidae</taxon>
        <taxon>Schistosoma</taxon>
    </lineage>
</organism>
<reference evidence="2 3" key="2">
    <citation type="submission" date="2018-11" db="EMBL/GenBank/DDBJ databases">
        <authorList>
            <consortium name="Pathogen Informatics"/>
        </authorList>
    </citation>
    <scope>NUCLEOTIDE SEQUENCE [LARGE SCALE GENOMIC DNA]</scope>
    <source>
        <strain evidence="2">Dakar</strain>
        <strain evidence="3">Dakar, Senegal</strain>
    </source>
</reference>
<evidence type="ECO:0000256" key="1">
    <source>
        <dbReference type="SAM" id="MobiDB-lite"/>
    </source>
</evidence>
<feature type="compositionally biased region" description="Basic and acidic residues" evidence="1">
    <location>
        <begin position="118"/>
        <end position="133"/>
    </location>
</feature>
<dbReference type="EMBL" id="UZAK01006111">
    <property type="protein sequence ID" value="VDO89480.1"/>
    <property type="molecule type" value="Genomic_DNA"/>
</dbReference>
<sequence>MKRLYDTTKKRPGKYSKPERPVTDKEGKSMTEIKGQGNRWVKHFEELLNRPAPLNSLYIDATPTNLLIDVTSPAIEGIRMVIRKIKSGKAAGPGNIPAEAPKSDTEEGVRGRISVDGLESRVRHQDTNERRSEQPIYLI</sequence>
<protein>
    <submittedName>
        <fullName evidence="4">Uridine kinase</fullName>
    </submittedName>
</protein>
<gene>
    <name evidence="2" type="ORF">SCUD_LOCUS4525</name>
</gene>
<keyword evidence="3" id="KW-1185">Reference proteome</keyword>